<reference evidence="2" key="1">
    <citation type="journal article" date="2021" name="G3 (Bethesda)">
        <title>Genome and transcriptome analysis of the beet armyworm Spodoptera exigua reveals targets for pest control. .</title>
        <authorList>
            <person name="Simon S."/>
            <person name="Breeschoten T."/>
            <person name="Jansen H.J."/>
            <person name="Dirks R.P."/>
            <person name="Schranz M.E."/>
            <person name="Ros V.I.D."/>
        </authorList>
    </citation>
    <scope>NUCLEOTIDE SEQUENCE</scope>
    <source>
        <strain evidence="2">TB_SE_WUR_2020</strain>
    </source>
</reference>
<dbReference type="Proteomes" id="UP000814243">
    <property type="component" value="Unassembled WGS sequence"/>
</dbReference>
<name>A0A922MDZ2_SPOEX</name>
<sequence>MQINFKNTKISNINRRYQDSRQRKSSKSLVCTCKRHDYANTTSNFLNIGETDLTTESLAELHAGSKSLHPSSVTTVISLLTVLYVAKGTVLFVPAIFFASLAHNMIQAQGQTNELYILLPT</sequence>
<proteinExistence type="predicted"/>
<comment type="caution">
    <text evidence="2">The sequence shown here is derived from an EMBL/GenBank/DDBJ whole genome shotgun (WGS) entry which is preliminary data.</text>
</comment>
<keyword evidence="1" id="KW-0472">Membrane</keyword>
<keyword evidence="1" id="KW-1133">Transmembrane helix</keyword>
<dbReference type="AlphaFoldDB" id="A0A922MDZ2"/>
<organism evidence="2 3">
    <name type="scientific">Spodoptera exigua</name>
    <name type="common">Beet armyworm</name>
    <name type="synonym">Noctua fulgens</name>
    <dbReference type="NCBI Taxonomy" id="7107"/>
    <lineage>
        <taxon>Eukaryota</taxon>
        <taxon>Metazoa</taxon>
        <taxon>Ecdysozoa</taxon>
        <taxon>Arthropoda</taxon>
        <taxon>Hexapoda</taxon>
        <taxon>Insecta</taxon>
        <taxon>Pterygota</taxon>
        <taxon>Neoptera</taxon>
        <taxon>Endopterygota</taxon>
        <taxon>Lepidoptera</taxon>
        <taxon>Glossata</taxon>
        <taxon>Ditrysia</taxon>
        <taxon>Noctuoidea</taxon>
        <taxon>Noctuidae</taxon>
        <taxon>Amphipyrinae</taxon>
        <taxon>Spodoptera</taxon>
    </lineage>
</organism>
<evidence type="ECO:0000256" key="1">
    <source>
        <dbReference type="SAM" id="Phobius"/>
    </source>
</evidence>
<feature type="transmembrane region" description="Helical" evidence="1">
    <location>
        <begin position="76"/>
        <end position="99"/>
    </location>
</feature>
<dbReference type="EMBL" id="JACEFF010000602">
    <property type="protein sequence ID" value="KAH9634597.1"/>
    <property type="molecule type" value="Genomic_DNA"/>
</dbReference>
<keyword evidence="1" id="KW-0812">Transmembrane</keyword>
<evidence type="ECO:0000313" key="2">
    <source>
        <dbReference type="EMBL" id="KAH9634597.1"/>
    </source>
</evidence>
<evidence type="ECO:0000313" key="3">
    <source>
        <dbReference type="Proteomes" id="UP000814243"/>
    </source>
</evidence>
<protein>
    <submittedName>
        <fullName evidence="2">Uncharacterized protein</fullName>
    </submittedName>
</protein>
<gene>
    <name evidence="2" type="ORF">HF086_009249</name>
</gene>
<accession>A0A922MDZ2</accession>